<feature type="transmembrane region" description="Helical" evidence="5">
    <location>
        <begin position="74"/>
        <end position="91"/>
    </location>
</feature>
<keyword evidence="2 5" id="KW-0812">Transmembrane</keyword>
<keyword evidence="5" id="KW-1003">Cell membrane</keyword>
<sequence>MNENPAALVPELALLGAAVLGLLAGAWLPRRRQWPVAVLAAAACAIGLVATGLAFPRPPETVFGSYAVDTTTNVTRLIVLVAVLLAVGASVDTARARPRETEYWVLLLLGALGAVLLSGATDLLLLFAAFLLASIPLYALVGWTATAPGTEASMKYYLSGAFAGVTMITGVALLYAAGGGTAYGTLRDGLAAAGGRSVPALAAVGLIAVLAGLAFKAGAVPAHFWVPDVSDGTPGPVAGIVTTIPKIGALVAADRLLSAAIPDAVVDWPLIVAILAALSMTLGNLAAFFQNSVQRLLGYSAVSQVGYVLMAVAVGARTGQAAPALLLYLAAYAVTNLGAFAVAAAIVAPGGGPARAIDDHRGLAGRRPVLATALVVCLLGLVGTPPTGVFLGKLAVFTAAVDGGMAWLTVLAVVNTVASLFYYLRWIAPVFADVRDQQTTEQPRRARPWANATALAAAAGSLVIGVGGGLLAGLFSGAP</sequence>
<evidence type="ECO:0000256" key="4">
    <source>
        <dbReference type="ARBA" id="ARBA00023136"/>
    </source>
</evidence>
<gene>
    <name evidence="8" type="primary">nuoN_1</name>
    <name evidence="5" type="synonym">nuoN</name>
    <name evidence="8" type="ORF">GCM10017577_05460</name>
</gene>
<feature type="transmembrane region" description="Helical" evidence="5">
    <location>
        <begin position="156"/>
        <end position="177"/>
    </location>
</feature>
<feature type="transmembrane region" description="Helical" evidence="5">
    <location>
        <begin position="369"/>
        <end position="392"/>
    </location>
</feature>
<comment type="caution">
    <text evidence="8">The sequence shown here is derived from an EMBL/GenBank/DDBJ whole genome shotgun (WGS) entry which is preliminary data.</text>
</comment>
<evidence type="ECO:0000256" key="3">
    <source>
        <dbReference type="ARBA" id="ARBA00022989"/>
    </source>
</evidence>
<evidence type="ECO:0000256" key="6">
    <source>
        <dbReference type="RuleBase" id="RU000320"/>
    </source>
</evidence>
<dbReference type="RefSeq" id="WP_037039623.1">
    <property type="nucleotide sequence ID" value="NZ_BAAAUZ010000013.1"/>
</dbReference>
<dbReference type="AlphaFoldDB" id="A0A9W6KWP3"/>
<comment type="function">
    <text evidence="5">NDH-1 shuttles electrons from NADH, via FMN and iron-sulfur (Fe-S) centers, to quinones in the respiratory chain. The immediate electron acceptor for the enzyme in this species is believed to be a menaquinone. Couples the redox reaction to proton translocation (for every two electrons transferred, four hydrogen ions are translocated across the cytoplasmic membrane), and thus conserves the redox energy in a proton gradient.</text>
</comment>
<dbReference type="GO" id="GO:0050136">
    <property type="term" value="F:NADH dehydrogenase (quinone) (non-electrogenic) activity"/>
    <property type="evidence" value="ECO:0007669"/>
    <property type="project" value="UniProtKB-UniRule"/>
</dbReference>
<feature type="transmembrane region" description="Helical" evidence="5">
    <location>
        <begin position="326"/>
        <end position="348"/>
    </location>
</feature>
<dbReference type="InterPro" id="IPR001750">
    <property type="entry name" value="ND/Mrp_TM"/>
</dbReference>
<accession>A0A9W6KWP3</accession>
<keyword evidence="3 5" id="KW-1133">Transmembrane helix</keyword>
<protein>
    <recommendedName>
        <fullName evidence="5">NADH-quinone oxidoreductase subunit N</fullName>
        <ecNumber evidence="5">7.1.1.-</ecNumber>
    </recommendedName>
    <alternativeName>
        <fullName evidence="5">NADH dehydrogenase I subunit N</fullName>
    </alternativeName>
    <alternativeName>
        <fullName evidence="5">NDH-1 subunit N</fullName>
    </alternativeName>
</protein>
<evidence type="ECO:0000259" key="7">
    <source>
        <dbReference type="Pfam" id="PF00361"/>
    </source>
</evidence>
<evidence type="ECO:0000256" key="2">
    <source>
        <dbReference type="ARBA" id="ARBA00022692"/>
    </source>
</evidence>
<reference evidence="8" key="1">
    <citation type="journal article" date="2014" name="Int. J. Syst. Evol. Microbiol.">
        <title>Complete genome sequence of Corynebacterium casei LMG S-19264T (=DSM 44701T), isolated from a smear-ripened cheese.</title>
        <authorList>
            <consortium name="US DOE Joint Genome Institute (JGI-PGF)"/>
            <person name="Walter F."/>
            <person name="Albersmeier A."/>
            <person name="Kalinowski J."/>
            <person name="Ruckert C."/>
        </authorList>
    </citation>
    <scope>NUCLEOTIDE SEQUENCE</scope>
    <source>
        <strain evidence="8">VKM Ac-1069</strain>
    </source>
</reference>
<reference evidence="8" key="2">
    <citation type="submission" date="2023-01" db="EMBL/GenBank/DDBJ databases">
        <authorList>
            <person name="Sun Q."/>
            <person name="Evtushenko L."/>
        </authorList>
    </citation>
    <scope>NUCLEOTIDE SEQUENCE</scope>
    <source>
        <strain evidence="8">VKM Ac-1069</strain>
    </source>
</reference>
<evidence type="ECO:0000256" key="1">
    <source>
        <dbReference type="ARBA" id="ARBA00004127"/>
    </source>
</evidence>
<dbReference type="EMBL" id="BSFQ01000002">
    <property type="protein sequence ID" value="GLL09406.1"/>
    <property type="molecule type" value="Genomic_DNA"/>
</dbReference>
<dbReference type="GO" id="GO:0042773">
    <property type="term" value="P:ATP synthesis coupled electron transport"/>
    <property type="evidence" value="ECO:0007669"/>
    <property type="project" value="InterPro"/>
</dbReference>
<dbReference type="GO" id="GO:0005886">
    <property type="term" value="C:plasma membrane"/>
    <property type="evidence" value="ECO:0007669"/>
    <property type="project" value="UniProtKB-SubCell"/>
</dbReference>
<comment type="catalytic activity">
    <reaction evidence="5">
        <text>a quinone + NADH + 5 H(+)(in) = a quinol + NAD(+) + 4 H(+)(out)</text>
        <dbReference type="Rhea" id="RHEA:57888"/>
        <dbReference type="ChEBI" id="CHEBI:15378"/>
        <dbReference type="ChEBI" id="CHEBI:24646"/>
        <dbReference type="ChEBI" id="CHEBI:57540"/>
        <dbReference type="ChEBI" id="CHEBI:57945"/>
        <dbReference type="ChEBI" id="CHEBI:132124"/>
    </reaction>
</comment>
<feature type="transmembrane region" description="Helical" evidence="5">
    <location>
        <begin position="12"/>
        <end position="29"/>
    </location>
</feature>
<evidence type="ECO:0000256" key="5">
    <source>
        <dbReference type="HAMAP-Rule" id="MF_00445"/>
    </source>
</evidence>
<comment type="subcellular location">
    <subcellularLocation>
        <location evidence="5">Cell membrane</location>
        <topology evidence="5">Multi-pass membrane protein</topology>
    </subcellularLocation>
    <subcellularLocation>
        <location evidence="1">Endomembrane system</location>
        <topology evidence="1">Multi-pass membrane protein</topology>
    </subcellularLocation>
    <subcellularLocation>
        <location evidence="6">Membrane</location>
        <topology evidence="6">Multi-pass membrane protein</topology>
    </subcellularLocation>
</comment>
<comment type="subunit">
    <text evidence="5">NDH-1 is composed of 14 different subunits. Subunits NuoA, H, J, K, L, M, N constitute the membrane sector of the complex.</text>
</comment>
<comment type="similarity">
    <text evidence="5">Belongs to the complex I subunit 2 family.</text>
</comment>
<dbReference type="Pfam" id="PF00361">
    <property type="entry name" value="Proton_antipo_M"/>
    <property type="match status" value="1"/>
</dbReference>
<keyword evidence="9" id="KW-1185">Reference proteome</keyword>
<organism evidence="8 9">
    <name type="scientific">Pseudonocardia halophobica</name>
    <dbReference type="NCBI Taxonomy" id="29401"/>
    <lineage>
        <taxon>Bacteria</taxon>
        <taxon>Bacillati</taxon>
        <taxon>Actinomycetota</taxon>
        <taxon>Actinomycetes</taxon>
        <taxon>Pseudonocardiales</taxon>
        <taxon>Pseudonocardiaceae</taxon>
        <taxon>Pseudonocardia</taxon>
    </lineage>
</organism>
<dbReference type="InterPro" id="IPR010096">
    <property type="entry name" value="NADH-Q_OxRdtase_suN/2"/>
</dbReference>
<keyword evidence="5" id="KW-1278">Translocase</keyword>
<evidence type="ECO:0000313" key="9">
    <source>
        <dbReference type="Proteomes" id="UP001143463"/>
    </source>
</evidence>
<feature type="transmembrane region" description="Helical" evidence="5">
    <location>
        <begin position="36"/>
        <end position="54"/>
    </location>
</feature>
<keyword evidence="5" id="KW-0874">Quinone</keyword>
<name>A0A9W6KWP3_9PSEU</name>
<feature type="transmembrane region" description="Helical" evidence="5">
    <location>
        <begin position="296"/>
        <end position="314"/>
    </location>
</feature>
<keyword evidence="5" id="KW-0813">Transport</keyword>
<feature type="transmembrane region" description="Helical" evidence="5">
    <location>
        <begin position="404"/>
        <end position="428"/>
    </location>
</feature>
<dbReference type="EC" id="7.1.1.-" evidence="5"/>
<keyword evidence="5" id="KW-0520">NAD</keyword>
<dbReference type="HAMAP" id="MF_00445">
    <property type="entry name" value="NDH1_NuoN_1"/>
    <property type="match status" value="1"/>
</dbReference>
<keyword evidence="4 5" id="KW-0472">Membrane</keyword>
<feature type="transmembrane region" description="Helical" evidence="5">
    <location>
        <begin position="449"/>
        <end position="475"/>
    </location>
</feature>
<feature type="domain" description="NADH:quinone oxidoreductase/Mrp antiporter transmembrane" evidence="7">
    <location>
        <begin position="120"/>
        <end position="417"/>
    </location>
</feature>
<feature type="transmembrane region" description="Helical" evidence="5">
    <location>
        <begin position="103"/>
        <end position="136"/>
    </location>
</feature>
<dbReference type="GO" id="GO:0008137">
    <property type="term" value="F:NADH dehydrogenase (ubiquinone) activity"/>
    <property type="evidence" value="ECO:0007669"/>
    <property type="project" value="InterPro"/>
</dbReference>
<feature type="transmembrane region" description="Helical" evidence="5">
    <location>
        <begin position="268"/>
        <end position="289"/>
    </location>
</feature>
<dbReference type="PANTHER" id="PTHR22773">
    <property type="entry name" value="NADH DEHYDROGENASE"/>
    <property type="match status" value="1"/>
</dbReference>
<proteinExistence type="inferred from homology"/>
<dbReference type="GO" id="GO:0048038">
    <property type="term" value="F:quinone binding"/>
    <property type="evidence" value="ECO:0007669"/>
    <property type="project" value="UniProtKB-KW"/>
</dbReference>
<dbReference type="GO" id="GO:0012505">
    <property type="term" value="C:endomembrane system"/>
    <property type="evidence" value="ECO:0007669"/>
    <property type="project" value="UniProtKB-SubCell"/>
</dbReference>
<dbReference type="Proteomes" id="UP001143463">
    <property type="component" value="Unassembled WGS sequence"/>
</dbReference>
<feature type="transmembrane region" description="Helical" evidence="5">
    <location>
        <begin position="198"/>
        <end position="219"/>
    </location>
</feature>
<evidence type="ECO:0000313" key="8">
    <source>
        <dbReference type="EMBL" id="GLL09406.1"/>
    </source>
</evidence>